<gene>
    <name evidence="3" type="ORF">GCM10007924_09720</name>
</gene>
<accession>A0ABQ5U2V3</accession>
<proteinExistence type="inferred from homology"/>
<dbReference type="InterPro" id="IPR051203">
    <property type="entry name" value="Polysaccharide_Synthase-Rel"/>
</dbReference>
<dbReference type="Gene3D" id="3.40.50.720">
    <property type="entry name" value="NAD(P)-binding Rossmann-like Domain"/>
    <property type="match status" value="1"/>
</dbReference>
<comment type="caution">
    <text evidence="3">The sequence shown here is derived from an EMBL/GenBank/DDBJ whole genome shotgun (WGS) entry which is preliminary data.</text>
</comment>
<evidence type="ECO:0000259" key="2">
    <source>
        <dbReference type="Pfam" id="PF02719"/>
    </source>
</evidence>
<dbReference type="PANTHER" id="PTHR43318">
    <property type="entry name" value="UDP-N-ACETYLGLUCOSAMINE 4,6-DEHYDRATASE"/>
    <property type="match status" value="1"/>
</dbReference>
<comment type="similarity">
    <text evidence="1">Belongs to the polysaccharide synthase family.</text>
</comment>
<dbReference type="Pfam" id="PF02719">
    <property type="entry name" value="Polysacc_synt_2"/>
    <property type="match status" value="1"/>
</dbReference>
<dbReference type="RefSeq" id="WP_206374316.1">
    <property type="nucleotide sequence ID" value="NZ_BSNF01000001.1"/>
</dbReference>
<keyword evidence="4" id="KW-1185">Reference proteome</keyword>
<organism evidence="3 4">
    <name type="scientific">Sneathiella chinensis</name>
    <dbReference type="NCBI Taxonomy" id="349750"/>
    <lineage>
        <taxon>Bacteria</taxon>
        <taxon>Pseudomonadati</taxon>
        <taxon>Pseudomonadota</taxon>
        <taxon>Alphaproteobacteria</taxon>
        <taxon>Sneathiellales</taxon>
        <taxon>Sneathiellaceae</taxon>
        <taxon>Sneathiella</taxon>
    </lineage>
</organism>
<evidence type="ECO:0000313" key="4">
    <source>
        <dbReference type="Proteomes" id="UP001161409"/>
    </source>
</evidence>
<dbReference type="InterPro" id="IPR036291">
    <property type="entry name" value="NAD(P)-bd_dom_sf"/>
</dbReference>
<evidence type="ECO:0000313" key="3">
    <source>
        <dbReference type="EMBL" id="GLQ05751.1"/>
    </source>
</evidence>
<evidence type="ECO:0000256" key="1">
    <source>
        <dbReference type="ARBA" id="ARBA00007430"/>
    </source>
</evidence>
<dbReference type="InterPro" id="IPR003869">
    <property type="entry name" value="Polysac_CapD-like"/>
</dbReference>
<dbReference type="SUPFAM" id="SSF51735">
    <property type="entry name" value="NAD(P)-binding Rossmann-fold domains"/>
    <property type="match status" value="1"/>
</dbReference>
<protein>
    <submittedName>
        <fullName evidence="3">Membrane protein</fullName>
    </submittedName>
</protein>
<dbReference type="PANTHER" id="PTHR43318:SF2">
    <property type="entry name" value="UDP-N-ACETYLGLUCOSAMINE 4,6-DEHYDRATASE (INVERTING)"/>
    <property type="match status" value="1"/>
</dbReference>
<dbReference type="EMBL" id="BSNF01000001">
    <property type="protein sequence ID" value="GLQ05751.1"/>
    <property type="molecule type" value="Genomic_DNA"/>
</dbReference>
<reference evidence="3" key="2">
    <citation type="submission" date="2023-01" db="EMBL/GenBank/DDBJ databases">
        <title>Draft genome sequence of Sneathiella chinensis strain NBRC 103408.</title>
        <authorList>
            <person name="Sun Q."/>
            <person name="Mori K."/>
        </authorList>
    </citation>
    <scope>NUCLEOTIDE SEQUENCE</scope>
    <source>
        <strain evidence="3">NBRC 103408</strain>
    </source>
</reference>
<reference evidence="3" key="1">
    <citation type="journal article" date="2014" name="Int. J. Syst. Evol. Microbiol.">
        <title>Complete genome of a new Firmicutes species belonging to the dominant human colonic microbiota ('Ruminococcus bicirculans') reveals two chromosomes and a selective capacity to utilize plant glucans.</title>
        <authorList>
            <consortium name="NISC Comparative Sequencing Program"/>
            <person name="Wegmann U."/>
            <person name="Louis P."/>
            <person name="Goesmann A."/>
            <person name="Henrissat B."/>
            <person name="Duncan S.H."/>
            <person name="Flint H.J."/>
        </authorList>
    </citation>
    <scope>NUCLEOTIDE SEQUENCE</scope>
    <source>
        <strain evidence="3">NBRC 103408</strain>
    </source>
</reference>
<feature type="domain" description="Polysaccharide biosynthesis protein CapD-like" evidence="2">
    <location>
        <begin position="10"/>
        <end position="294"/>
    </location>
</feature>
<sequence length="350" mass="39243">MHTLFENKKVLVTGAAGTVGKEIVKQLLDLNVQEVKAIDNGESVLFYLNEQYRKEDRYNGFFCDIRDLDRLKYLTMDADIVLHLAAMKHVTISEASPLDAVKTNADGTSNVIQAALESYSVNRVIYTSSDKAVNPTNVMGTTKLLGERLMTSALNIKSNRNIVFSSTRFGNVIGSKGSVLPIFYNQIKNGDNLTITDERMTRFIMTIEEASGLVLEASRMARGGEVFVTKMPVVRIIDLAKAMIELLAPKYGRDPESVKIETIGSKPGEKLYEELMTDEETSRAYELQHMFMVKPSIPPIYEKIDYDGYETLTNKVVTNPYVSANEPCMTVDEIKSYLVSRNVLNNIEFN</sequence>
<dbReference type="Proteomes" id="UP001161409">
    <property type="component" value="Unassembled WGS sequence"/>
</dbReference>
<name>A0ABQ5U2V3_9PROT</name>